<dbReference type="SUPFAM" id="SSF47473">
    <property type="entry name" value="EF-hand"/>
    <property type="match status" value="1"/>
</dbReference>
<keyword evidence="2 8" id="KW-0812">Transmembrane</keyword>
<dbReference type="PANTHER" id="PTHR44176">
    <property type="entry name" value="DNAJ HOMOLOG SUBFAMILY C MEMBER 25"/>
    <property type="match status" value="1"/>
</dbReference>
<dbReference type="Gene3D" id="1.10.287.110">
    <property type="entry name" value="DnaJ domain"/>
    <property type="match status" value="1"/>
</dbReference>
<dbReference type="PROSITE" id="PS50222">
    <property type="entry name" value="EF_HAND_2"/>
    <property type="match status" value="3"/>
</dbReference>
<keyword evidence="5 8" id="KW-0472">Membrane</keyword>
<evidence type="ECO:0000256" key="3">
    <source>
        <dbReference type="ARBA" id="ARBA00022837"/>
    </source>
</evidence>
<evidence type="ECO:0000256" key="5">
    <source>
        <dbReference type="ARBA" id="ARBA00023136"/>
    </source>
</evidence>
<reference evidence="11 12" key="2">
    <citation type="journal article" date="2022" name="Mol. Biol. Evol.">
        <title>Comparative Genomics Reveals Insights into the Divergent Evolution of Astigmatic Mites and Household Pest Adaptations.</title>
        <authorList>
            <person name="Xiong Q."/>
            <person name="Wan A.T."/>
            <person name="Liu X."/>
            <person name="Fung C.S."/>
            <person name="Xiao X."/>
            <person name="Malainual N."/>
            <person name="Hou J."/>
            <person name="Wang L."/>
            <person name="Wang M."/>
            <person name="Yang K.Y."/>
            <person name="Cui Y."/>
            <person name="Leung E.L."/>
            <person name="Nong W."/>
            <person name="Shin S.K."/>
            <person name="Au S.W."/>
            <person name="Jeong K.Y."/>
            <person name="Chew F.T."/>
            <person name="Hui J.H."/>
            <person name="Leung T.F."/>
            <person name="Tungtrongchitr A."/>
            <person name="Zhong N."/>
            <person name="Liu Z."/>
            <person name="Tsui S.K."/>
        </authorList>
    </citation>
    <scope>NUCLEOTIDE SEQUENCE [LARGE SCALE GENOMIC DNA]</scope>
    <source>
        <strain evidence="11">Derp</strain>
    </source>
</reference>
<evidence type="ECO:0000259" key="9">
    <source>
        <dbReference type="PROSITE" id="PS50076"/>
    </source>
</evidence>
<comment type="subcellular location">
    <subcellularLocation>
        <location evidence="1">Membrane</location>
        <topology evidence="1">Multi-pass membrane protein</topology>
    </subcellularLocation>
</comment>
<dbReference type="PROSITE" id="PS00018">
    <property type="entry name" value="EF_HAND_1"/>
    <property type="match status" value="1"/>
</dbReference>
<dbReference type="InterPro" id="IPR002048">
    <property type="entry name" value="EF_hand_dom"/>
</dbReference>
<dbReference type="PANTHER" id="PTHR44176:SF1">
    <property type="entry name" value="DNAJ HOMOLOG SUBFAMILY C MEMBER 25"/>
    <property type="match status" value="1"/>
</dbReference>
<evidence type="ECO:0000256" key="8">
    <source>
        <dbReference type="SAM" id="Phobius"/>
    </source>
</evidence>
<feature type="transmembrane region" description="Helical" evidence="8">
    <location>
        <begin position="424"/>
        <end position="444"/>
    </location>
</feature>
<dbReference type="SMART" id="SM00271">
    <property type="entry name" value="DnaJ"/>
    <property type="match status" value="1"/>
</dbReference>
<dbReference type="CDD" id="cd06257">
    <property type="entry name" value="DnaJ"/>
    <property type="match status" value="1"/>
</dbReference>
<dbReference type="InterPro" id="IPR044632">
    <property type="entry name" value="DNAJC25-like"/>
</dbReference>
<dbReference type="InterPro" id="IPR011992">
    <property type="entry name" value="EF-hand-dom_pair"/>
</dbReference>
<dbReference type="SUPFAM" id="SSF46565">
    <property type="entry name" value="Chaperone J-domain"/>
    <property type="match status" value="1"/>
</dbReference>
<evidence type="ECO:0000256" key="2">
    <source>
        <dbReference type="ARBA" id="ARBA00022692"/>
    </source>
</evidence>
<dbReference type="InterPro" id="IPR018247">
    <property type="entry name" value="EF_Hand_1_Ca_BS"/>
</dbReference>
<reference evidence="11 12" key="1">
    <citation type="journal article" date="2018" name="J. Allergy Clin. Immunol.">
        <title>High-quality assembly of Dermatophagoides pteronyssinus genome and transcriptome reveals a wide range of novel allergens.</title>
        <authorList>
            <person name="Liu X.Y."/>
            <person name="Yang K.Y."/>
            <person name="Wang M.Q."/>
            <person name="Kwok J.S."/>
            <person name="Zeng X."/>
            <person name="Yang Z."/>
            <person name="Xiao X.J."/>
            <person name="Lau C.P."/>
            <person name="Li Y."/>
            <person name="Huang Z.M."/>
            <person name="Ba J.G."/>
            <person name="Yim A.K."/>
            <person name="Ouyang C.Y."/>
            <person name="Ngai S.M."/>
            <person name="Chan T.F."/>
            <person name="Leung E.L."/>
            <person name="Liu L."/>
            <person name="Liu Z.G."/>
            <person name="Tsui S.K."/>
        </authorList>
    </citation>
    <scope>NUCLEOTIDE SEQUENCE [LARGE SCALE GENOMIC DNA]</scope>
    <source>
        <strain evidence="11">Derp</strain>
    </source>
</reference>
<evidence type="ECO:0000256" key="6">
    <source>
        <dbReference type="ARBA" id="ARBA00023186"/>
    </source>
</evidence>
<comment type="similarity">
    <text evidence="7">Belongs to the DNAJC25 family.</text>
</comment>
<comment type="caution">
    <text evidence="11">The sequence shown here is derived from an EMBL/GenBank/DDBJ whole genome shotgun (WGS) entry which is preliminary data.</text>
</comment>
<evidence type="ECO:0000313" key="11">
    <source>
        <dbReference type="EMBL" id="KAH9421012.1"/>
    </source>
</evidence>
<evidence type="ECO:0000256" key="4">
    <source>
        <dbReference type="ARBA" id="ARBA00022989"/>
    </source>
</evidence>
<evidence type="ECO:0000256" key="7">
    <source>
        <dbReference type="ARBA" id="ARBA00024193"/>
    </source>
</evidence>
<dbReference type="EMBL" id="NJHN03000047">
    <property type="protein sequence ID" value="KAH9421012.1"/>
    <property type="molecule type" value="Genomic_DNA"/>
</dbReference>
<feature type="domain" description="EF-hand" evidence="10">
    <location>
        <begin position="115"/>
        <end position="150"/>
    </location>
</feature>
<dbReference type="Proteomes" id="UP000887458">
    <property type="component" value="Unassembled WGS sequence"/>
</dbReference>
<keyword evidence="4 8" id="KW-1133">Transmembrane helix</keyword>
<dbReference type="PRINTS" id="PR00625">
    <property type="entry name" value="JDOMAIN"/>
</dbReference>
<feature type="domain" description="EF-hand" evidence="10">
    <location>
        <begin position="43"/>
        <end position="78"/>
    </location>
</feature>
<dbReference type="SMART" id="SM00054">
    <property type="entry name" value="EFh"/>
    <property type="match status" value="4"/>
</dbReference>
<proteinExistence type="inferred from homology"/>
<dbReference type="InterPro" id="IPR018253">
    <property type="entry name" value="DnaJ_domain_CS"/>
</dbReference>
<dbReference type="Pfam" id="PF00226">
    <property type="entry name" value="DnaJ"/>
    <property type="match status" value="1"/>
</dbReference>
<dbReference type="PROSITE" id="PS00636">
    <property type="entry name" value="DNAJ_1"/>
    <property type="match status" value="1"/>
</dbReference>
<sequence length="716" mass="84425">MPRPITAQTRNEQLLMEKSARQLAVTKDPVEKIRLLCLQRGTVGILALGKQFRIMDDNRSGDLTYQEFRNGIEQLGYTASEEEYKNVFEIFDQDGSGTIKYDEFLKAIRPPMNKMRISLVEKAFAKMDKTGDGIITVQDLQGVYNIKSHPEYLNGNKTEQELLEDFIKKFEKNGSVDGQLTKEEFLDYYSGISAFNSVFFIITILNNLNYCHAFLEGLYCGQDNCYNVLGVTRETSKEEISRSYRALARKWHPDLHRGEEAKAIATTKFQLIAQAYEVLRDDESRRDYDYMLDNPEEYYHHYYRYYRRVYAPKVDVRIVIVVTITLISVYQYYASNSRYKEAIDYFVTVPKYRIQAKDIALDEGIWPTVTSTSDGKSRVKQRGPGNKQKLKEELKQEEDACIRKVIEDKMNIEGAYSKPSYKDILWVQLFLIPVFIVQYIYWYARWIYKFDIKKEPLGEVEKHYLIRKYMNLSEFQWTQKDPHEIDEYMREELWIRENFEPWKQKKDDEIRAKLAENPAYKRYRRYMRKGGPVYKDNYNYDDFFYNAMIMLRNKFPFLPNELLVARAKDEWNKKWKKIASKTKPSIVRSGRMKKPLIFESESSHKIRSTPRKRKLFDNKDLVADEQSMSVEKSSLVDPEIIDNLGESSSLLEDFFIPQPSPEIVDEQSKTKCSISRAYLPINFDGDDDNRLTTTIEEIPQKMSISMNNIPLYLNDE</sequence>
<dbReference type="InterPro" id="IPR001623">
    <property type="entry name" value="DnaJ_domain"/>
</dbReference>
<feature type="domain" description="J" evidence="9">
    <location>
        <begin position="224"/>
        <end position="292"/>
    </location>
</feature>
<keyword evidence="3" id="KW-0106">Calcium</keyword>
<evidence type="ECO:0000259" key="10">
    <source>
        <dbReference type="PROSITE" id="PS50222"/>
    </source>
</evidence>
<evidence type="ECO:0000256" key="1">
    <source>
        <dbReference type="ARBA" id="ARBA00004141"/>
    </source>
</evidence>
<organism evidence="11 12">
    <name type="scientific">Dermatophagoides pteronyssinus</name>
    <name type="common">European house dust mite</name>
    <dbReference type="NCBI Taxonomy" id="6956"/>
    <lineage>
        <taxon>Eukaryota</taxon>
        <taxon>Metazoa</taxon>
        <taxon>Ecdysozoa</taxon>
        <taxon>Arthropoda</taxon>
        <taxon>Chelicerata</taxon>
        <taxon>Arachnida</taxon>
        <taxon>Acari</taxon>
        <taxon>Acariformes</taxon>
        <taxon>Sarcoptiformes</taxon>
        <taxon>Astigmata</taxon>
        <taxon>Psoroptidia</taxon>
        <taxon>Analgoidea</taxon>
        <taxon>Pyroglyphidae</taxon>
        <taxon>Dermatophagoidinae</taxon>
        <taxon>Dermatophagoides</taxon>
    </lineage>
</organism>
<protein>
    <submittedName>
        <fullName evidence="11">DnaJ sub C member 25</fullName>
    </submittedName>
</protein>
<gene>
    <name evidence="11" type="primary">DNAJC25</name>
    <name evidence="11" type="ORF">DERP_001453</name>
</gene>
<name>A0ABQ8JEG5_DERPT</name>
<dbReference type="InterPro" id="IPR036869">
    <property type="entry name" value="J_dom_sf"/>
</dbReference>
<feature type="transmembrane region" description="Helical" evidence="8">
    <location>
        <begin position="314"/>
        <end position="333"/>
    </location>
</feature>
<evidence type="ECO:0000313" key="12">
    <source>
        <dbReference type="Proteomes" id="UP000887458"/>
    </source>
</evidence>
<accession>A0ABQ8JEG5</accession>
<dbReference type="Pfam" id="PF13499">
    <property type="entry name" value="EF-hand_7"/>
    <property type="match status" value="2"/>
</dbReference>
<dbReference type="CDD" id="cd00051">
    <property type="entry name" value="EFh"/>
    <property type="match status" value="1"/>
</dbReference>
<keyword evidence="12" id="KW-1185">Reference proteome</keyword>
<dbReference type="Gene3D" id="1.10.238.10">
    <property type="entry name" value="EF-hand"/>
    <property type="match status" value="2"/>
</dbReference>
<keyword evidence="6" id="KW-0143">Chaperone</keyword>
<dbReference type="PROSITE" id="PS50076">
    <property type="entry name" value="DNAJ_2"/>
    <property type="match status" value="1"/>
</dbReference>
<feature type="domain" description="EF-hand" evidence="10">
    <location>
        <begin position="79"/>
        <end position="114"/>
    </location>
</feature>